<dbReference type="EMBL" id="JAVLVT010000002">
    <property type="protein sequence ID" value="MDS1269908.1"/>
    <property type="molecule type" value="Genomic_DNA"/>
</dbReference>
<dbReference type="CDD" id="cd16936">
    <property type="entry name" value="HATPase_RsbW-like"/>
    <property type="match status" value="1"/>
</dbReference>
<gene>
    <name evidence="4" type="ORF">RIF23_06325</name>
</gene>
<dbReference type="InterPro" id="IPR003594">
    <property type="entry name" value="HATPase_dom"/>
</dbReference>
<dbReference type="PANTHER" id="PTHR43156:SF2">
    <property type="entry name" value="STAGE II SPORULATION PROTEIN E"/>
    <property type="match status" value="1"/>
</dbReference>
<dbReference type="InterPro" id="IPR052016">
    <property type="entry name" value="Bact_Sigma-Reg"/>
</dbReference>
<dbReference type="SUPFAM" id="SSF55874">
    <property type="entry name" value="ATPase domain of HSP90 chaperone/DNA topoisomerase II/histidine kinase"/>
    <property type="match status" value="1"/>
</dbReference>
<dbReference type="Pfam" id="PF01590">
    <property type="entry name" value="GAF"/>
    <property type="match status" value="1"/>
</dbReference>
<organism evidence="4 5">
    <name type="scientific">Lipingzhangella rawalii</name>
    <dbReference type="NCBI Taxonomy" id="2055835"/>
    <lineage>
        <taxon>Bacteria</taxon>
        <taxon>Bacillati</taxon>
        <taxon>Actinomycetota</taxon>
        <taxon>Actinomycetes</taxon>
        <taxon>Streptosporangiales</taxon>
        <taxon>Nocardiopsidaceae</taxon>
        <taxon>Lipingzhangella</taxon>
    </lineage>
</organism>
<feature type="domain" description="PPM-type phosphatase" evidence="3">
    <location>
        <begin position="523"/>
        <end position="740"/>
    </location>
</feature>
<evidence type="ECO:0000313" key="5">
    <source>
        <dbReference type="Proteomes" id="UP001250214"/>
    </source>
</evidence>
<dbReference type="SUPFAM" id="SSF81606">
    <property type="entry name" value="PP2C-like"/>
    <property type="match status" value="1"/>
</dbReference>
<comment type="caution">
    <text evidence="4">The sequence shown here is derived from an EMBL/GenBank/DDBJ whole genome shotgun (WGS) entry which is preliminary data.</text>
</comment>
<evidence type="ECO:0000313" key="4">
    <source>
        <dbReference type="EMBL" id="MDS1269908.1"/>
    </source>
</evidence>
<proteinExistence type="predicted"/>
<sequence>MPQHETQVVSREFTPTPEAARAARDFVAHTLGEWGLTDGSPPAPSGEPPLDAEMVNSIVLLVSELVTNAVVHAESTLQLTLRRTAGVTEVVVADRAPERAVPQAGSLAVDVSPSMENDRVGGLGLALANAMASSWGVTYSPEDKAVWFRFADPGVAAPDAETPAPQMTEDRARRDRRPDRWAALSTALNARQTMPEMLERTVDYARTVLGGDAAYIALATTDETEWEVQAAVGLSSQPWHPIRSRTEETFPSATPEPGAVINDDLMLARAHRGILVAAGMRSLVTAPLIVEGRITGLLGVASRRPRHFGTAAAARLQEGADRIALPVERARLARVEITRRSSLSFLAEASDLLAGTLDERMTAALAGQLTTARLTEWCVVQTTDELGEPRLTHATHRNENYTDALNRLVGELPPSEQWHPQPLWTLTAIREAGLENDVTRELVQCPAVCVPLLARGRQLGRFVVGAQPQDGLTTEDVDVASDLARRVSSALENARLYSSQTSMSMALQRSLLPAKRPEIPGVDYGVFYQPAGEGSVVGGDFYDVFASDGRWCFAIGDVCGTGPEAAAVTGLARHTLRALAREGYSPAQIMHRLNLAILDENPATRFLTMLYAEMTPIEGPEGGMGLRMVSAGHPLPLRLRQDGHTEPLGTPQPLLGAFEDIEFNTESIDVAPGDVLLAVTDGVTERRNGSEMLDEEGLISIFSRCTGLTAQAVISRIERELEMFAPGGHTDDTAMLVLRFR</sequence>
<dbReference type="Proteomes" id="UP001250214">
    <property type="component" value="Unassembled WGS sequence"/>
</dbReference>
<dbReference type="InterPro" id="IPR036890">
    <property type="entry name" value="HATPase_C_sf"/>
</dbReference>
<keyword evidence="5" id="KW-1185">Reference proteome</keyword>
<dbReference type="PROSITE" id="PS51746">
    <property type="entry name" value="PPM_2"/>
    <property type="match status" value="1"/>
</dbReference>
<accession>A0ABU2H3N0</accession>
<dbReference type="SMART" id="SM00065">
    <property type="entry name" value="GAF"/>
    <property type="match status" value="1"/>
</dbReference>
<dbReference type="Pfam" id="PF13581">
    <property type="entry name" value="HATPase_c_2"/>
    <property type="match status" value="1"/>
</dbReference>
<protein>
    <submittedName>
        <fullName evidence="4">SpoIIE family protein phosphatase</fullName>
    </submittedName>
</protein>
<evidence type="ECO:0000256" key="1">
    <source>
        <dbReference type="ARBA" id="ARBA00022801"/>
    </source>
</evidence>
<reference evidence="5" key="1">
    <citation type="submission" date="2023-07" db="EMBL/GenBank/DDBJ databases">
        <title>Novel species in the genus Lipingzhangella isolated from Sambhar Salt Lake.</title>
        <authorList>
            <person name="Jiya N."/>
            <person name="Kajale S."/>
            <person name="Sharma A."/>
        </authorList>
    </citation>
    <scope>NUCLEOTIDE SEQUENCE [LARGE SCALE GENOMIC DNA]</scope>
    <source>
        <strain evidence="5">LS1_29</strain>
    </source>
</reference>
<dbReference type="InterPro" id="IPR036457">
    <property type="entry name" value="PPM-type-like_dom_sf"/>
</dbReference>
<dbReference type="Pfam" id="PF07228">
    <property type="entry name" value="SpoIIE"/>
    <property type="match status" value="1"/>
</dbReference>
<dbReference type="SMART" id="SM00331">
    <property type="entry name" value="PP2C_SIG"/>
    <property type="match status" value="1"/>
</dbReference>
<dbReference type="InterPro" id="IPR001932">
    <property type="entry name" value="PPM-type_phosphatase-like_dom"/>
</dbReference>
<dbReference type="InterPro" id="IPR003018">
    <property type="entry name" value="GAF"/>
</dbReference>
<dbReference type="Gene3D" id="3.60.40.10">
    <property type="entry name" value="PPM-type phosphatase domain"/>
    <property type="match status" value="1"/>
</dbReference>
<dbReference type="InterPro" id="IPR029016">
    <property type="entry name" value="GAF-like_dom_sf"/>
</dbReference>
<dbReference type="Gene3D" id="3.30.565.10">
    <property type="entry name" value="Histidine kinase-like ATPase, C-terminal domain"/>
    <property type="match status" value="1"/>
</dbReference>
<dbReference type="PANTHER" id="PTHR43156">
    <property type="entry name" value="STAGE II SPORULATION PROTEIN E-RELATED"/>
    <property type="match status" value="1"/>
</dbReference>
<feature type="compositionally biased region" description="Basic and acidic residues" evidence="2">
    <location>
        <begin position="168"/>
        <end position="178"/>
    </location>
</feature>
<feature type="region of interest" description="Disordered" evidence="2">
    <location>
        <begin position="157"/>
        <end position="178"/>
    </location>
</feature>
<dbReference type="RefSeq" id="WP_310911437.1">
    <property type="nucleotide sequence ID" value="NZ_JAVLVT010000002.1"/>
</dbReference>
<keyword evidence="1" id="KW-0378">Hydrolase</keyword>
<name>A0ABU2H3N0_9ACTN</name>
<evidence type="ECO:0000256" key="2">
    <source>
        <dbReference type="SAM" id="MobiDB-lite"/>
    </source>
</evidence>
<dbReference type="Gene3D" id="3.30.450.40">
    <property type="match status" value="2"/>
</dbReference>
<dbReference type="SUPFAM" id="SSF55781">
    <property type="entry name" value="GAF domain-like"/>
    <property type="match status" value="2"/>
</dbReference>
<evidence type="ECO:0000259" key="3">
    <source>
        <dbReference type="PROSITE" id="PS51746"/>
    </source>
</evidence>